<evidence type="ECO:0000259" key="3">
    <source>
        <dbReference type="PROSITE" id="PS50977"/>
    </source>
</evidence>
<dbReference type="InterPro" id="IPR001647">
    <property type="entry name" value="HTH_TetR"/>
</dbReference>
<dbReference type="Proteomes" id="UP000660047">
    <property type="component" value="Unassembled WGS sequence"/>
</dbReference>
<reference evidence="4" key="1">
    <citation type="submission" date="2020-06" db="EMBL/GenBank/DDBJ databases">
        <title>Characterization of fructooligosaccharide metabolism and fructooligosaccharide-degrading enzymes in human commensal butyrate producers.</title>
        <authorList>
            <person name="Tanno H."/>
            <person name="Fujii T."/>
            <person name="Hirano K."/>
            <person name="Maeno S."/>
            <person name="Tonozuka T."/>
            <person name="Sakamoto M."/>
            <person name="Ohkuma M."/>
            <person name="Tochio T."/>
            <person name="Endo A."/>
        </authorList>
    </citation>
    <scope>NUCLEOTIDE SEQUENCE</scope>
    <source>
        <strain evidence="4">JCM 31265</strain>
    </source>
</reference>
<protein>
    <recommendedName>
        <fullName evidence="3">HTH tetR-type domain-containing protein</fullName>
    </recommendedName>
</protein>
<comment type="caution">
    <text evidence="2">Lacks conserved residue(s) required for the propagation of feature annotation.</text>
</comment>
<keyword evidence="1 2" id="KW-0238">DNA-binding</keyword>
<dbReference type="AlphaFoldDB" id="A0AAI9NZS1"/>
<dbReference type="Pfam" id="PF00440">
    <property type="entry name" value="TetR_N"/>
    <property type="match status" value="1"/>
</dbReference>
<sequence>MRKIAARVGITAGAIYKHFSGKEEMFDEIFEESGRKLMEVTESMIGIDFTAMSDDELLNVLYSRVSVQIFDMLEGDMQLFHMLLKNDSGKCLEKFRSIYIERSAGFAIKYYDELYKRGIATRKLSERTVYMLSLAEFSMVCEIIADDTCQSGITPEMKIAFMEAMNVLLHGIEAELQIGKTPDNQDK</sequence>
<proteinExistence type="predicted"/>
<dbReference type="InterPro" id="IPR009057">
    <property type="entry name" value="Homeodomain-like_sf"/>
</dbReference>
<evidence type="ECO:0000313" key="4">
    <source>
        <dbReference type="EMBL" id="GFO95656.1"/>
    </source>
</evidence>
<dbReference type="GO" id="GO:0003677">
    <property type="term" value="F:DNA binding"/>
    <property type="evidence" value="ECO:0007669"/>
    <property type="project" value="UniProtKB-UniRule"/>
</dbReference>
<dbReference type="SUPFAM" id="SSF46689">
    <property type="entry name" value="Homeodomain-like"/>
    <property type="match status" value="1"/>
</dbReference>
<dbReference type="EMBL" id="BLYL01000024">
    <property type="protein sequence ID" value="GFO95656.1"/>
    <property type="molecule type" value="Genomic_DNA"/>
</dbReference>
<comment type="caution">
    <text evidence="4">The sequence shown here is derived from an EMBL/GenBank/DDBJ whole genome shotgun (WGS) entry which is preliminary data.</text>
</comment>
<accession>A0AAI9NZS1</accession>
<evidence type="ECO:0000313" key="5">
    <source>
        <dbReference type="Proteomes" id="UP000660047"/>
    </source>
</evidence>
<dbReference type="Gene3D" id="1.10.357.10">
    <property type="entry name" value="Tetracycline Repressor, domain 2"/>
    <property type="match status" value="1"/>
</dbReference>
<evidence type="ECO:0000256" key="2">
    <source>
        <dbReference type="PROSITE-ProRule" id="PRU00335"/>
    </source>
</evidence>
<dbReference type="PROSITE" id="PS50977">
    <property type="entry name" value="HTH_TETR_2"/>
    <property type="match status" value="1"/>
</dbReference>
<organism evidence="4 5">
    <name type="scientific">Coprococcus eutactus</name>
    <dbReference type="NCBI Taxonomy" id="33043"/>
    <lineage>
        <taxon>Bacteria</taxon>
        <taxon>Bacillati</taxon>
        <taxon>Bacillota</taxon>
        <taxon>Clostridia</taxon>
        <taxon>Lachnospirales</taxon>
        <taxon>Lachnospiraceae</taxon>
        <taxon>Coprococcus</taxon>
    </lineage>
</organism>
<name>A0AAI9NZS1_9FIRM</name>
<feature type="domain" description="HTH tetR-type" evidence="3">
    <location>
        <begin position="1"/>
        <end position="37"/>
    </location>
</feature>
<evidence type="ECO:0000256" key="1">
    <source>
        <dbReference type="ARBA" id="ARBA00023125"/>
    </source>
</evidence>
<gene>
    <name evidence="4" type="ORF">COEU31_27020</name>
</gene>